<keyword evidence="1" id="KW-0812">Transmembrane</keyword>
<dbReference type="Proteomes" id="UP000001514">
    <property type="component" value="Unassembled WGS sequence"/>
</dbReference>
<dbReference type="InParanoid" id="D8TCS6"/>
<feature type="transmembrane region" description="Helical" evidence="1">
    <location>
        <begin position="6"/>
        <end position="25"/>
    </location>
</feature>
<protein>
    <submittedName>
        <fullName evidence="2">Uncharacterized protein</fullName>
    </submittedName>
</protein>
<evidence type="ECO:0000256" key="1">
    <source>
        <dbReference type="SAM" id="Phobius"/>
    </source>
</evidence>
<reference evidence="2 3" key="1">
    <citation type="journal article" date="2011" name="Science">
        <title>The Selaginella genome identifies genetic changes associated with the evolution of vascular plants.</title>
        <authorList>
            <person name="Banks J.A."/>
            <person name="Nishiyama T."/>
            <person name="Hasebe M."/>
            <person name="Bowman J.L."/>
            <person name="Gribskov M."/>
            <person name="dePamphilis C."/>
            <person name="Albert V.A."/>
            <person name="Aono N."/>
            <person name="Aoyama T."/>
            <person name="Ambrose B.A."/>
            <person name="Ashton N.W."/>
            <person name="Axtell M.J."/>
            <person name="Barker E."/>
            <person name="Barker M.S."/>
            <person name="Bennetzen J.L."/>
            <person name="Bonawitz N.D."/>
            <person name="Chapple C."/>
            <person name="Cheng C."/>
            <person name="Correa L.G."/>
            <person name="Dacre M."/>
            <person name="DeBarry J."/>
            <person name="Dreyer I."/>
            <person name="Elias M."/>
            <person name="Engstrom E.M."/>
            <person name="Estelle M."/>
            <person name="Feng L."/>
            <person name="Finet C."/>
            <person name="Floyd S.K."/>
            <person name="Frommer W.B."/>
            <person name="Fujita T."/>
            <person name="Gramzow L."/>
            <person name="Gutensohn M."/>
            <person name="Harholt J."/>
            <person name="Hattori M."/>
            <person name="Heyl A."/>
            <person name="Hirai T."/>
            <person name="Hiwatashi Y."/>
            <person name="Ishikawa M."/>
            <person name="Iwata M."/>
            <person name="Karol K.G."/>
            <person name="Koehler B."/>
            <person name="Kolukisaoglu U."/>
            <person name="Kubo M."/>
            <person name="Kurata T."/>
            <person name="Lalonde S."/>
            <person name="Li K."/>
            <person name="Li Y."/>
            <person name="Litt A."/>
            <person name="Lyons E."/>
            <person name="Manning G."/>
            <person name="Maruyama T."/>
            <person name="Michael T.P."/>
            <person name="Mikami K."/>
            <person name="Miyazaki S."/>
            <person name="Morinaga S."/>
            <person name="Murata T."/>
            <person name="Mueller-Roeber B."/>
            <person name="Nelson D.R."/>
            <person name="Obara M."/>
            <person name="Oguri Y."/>
            <person name="Olmstead R.G."/>
            <person name="Onodera N."/>
            <person name="Petersen B.L."/>
            <person name="Pils B."/>
            <person name="Prigge M."/>
            <person name="Rensing S.A."/>
            <person name="Riano-Pachon D.M."/>
            <person name="Roberts A.W."/>
            <person name="Sato Y."/>
            <person name="Scheller H.V."/>
            <person name="Schulz B."/>
            <person name="Schulz C."/>
            <person name="Shakirov E.V."/>
            <person name="Shibagaki N."/>
            <person name="Shinohara N."/>
            <person name="Shippen D.E."/>
            <person name="Soerensen I."/>
            <person name="Sotooka R."/>
            <person name="Sugimoto N."/>
            <person name="Sugita M."/>
            <person name="Sumikawa N."/>
            <person name="Tanurdzic M."/>
            <person name="Theissen G."/>
            <person name="Ulvskov P."/>
            <person name="Wakazuki S."/>
            <person name="Weng J.K."/>
            <person name="Willats W.W."/>
            <person name="Wipf D."/>
            <person name="Wolf P.G."/>
            <person name="Yang L."/>
            <person name="Zimmer A.D."/>
            <person name="Zhu Q."/>
            <person name="Mitros T."/>
            <person name="Hellsten U."/>
            <person name="Loque D."/>
            <person name="Otillar R."/>
            <person name="Salamov A."/>
            <person name="Schmutz J."/>
            <person name="Shapiro H."/>
            <person name="Lindquist E."/>
            <person name="Lucas S."/>
            <person name="Rokhsar D."/>
            <person name="Grigoriev I.V."/>
        </authorList>
    </citation>
    <scope>NUCLEOTIDE SEQUENCE [LARGE SCALE GENOMIC DNA]</scope>
</reference>
<organism evidence="3">
    <name type="scientific">Selaginella moellendorffii</name>
    <name type="common">Spikemoss</name>
    <dbReference type="NCBI Taxonomy" id="88036"/>
    <lineage>
        <taxon>Eukaryota</taxon>
        <taxon>Viridiplantae</taxon>
        <taxon>Streptophyta</taxon>
        <taxon>Embryophyta</taxon>
        <taxon>Tracheophyta</taxon>
        <taxon>Lycopodiopsida</taxon>
        <taxon>Selaginellales</taxon>
        <taxon>Selaginellaceae</taxon>
        <taxon>Selaginella</taxon>
    </lineage>
</organism>
<evidence type="ECO:0000313" key="2">
    <source>
        <dbReference type="EMBL" id="EFJ05586.1"/>
    </source>
</evidence>
<dbReference type="EMBL" id="GL377719">
    <property type="protein sequence ID" value="EFJ05586.1"/>
    <property type="molecule type" value="Genomic_DNA"/>
</dbReference>
<accession>D8TCS6</accession>
<name>D8TCS6_SELML</name>
<dbReference type="Gramene" id="EFJ05586">
    <property type="protein sequence ID" value="EFJ05586"/>
    <property type="gene ID" value="SELMODRAFT_431477"/>
</dbReference>
<keyword evidence="1" id="KW-0472">Membrane</keyword>
<keyword evidence="3" id="KW-1185">Reference proteome</keyword>
<proteinExistence type="predicted"/>
<keyword evidence="1" id="KW-1133">Transmembrane helix</keyword>
<gene>
    <name evidence="2" type="ORF">SELMODRAFT_431477</name>
</gene>
<sequence>MGNFQKLSLVLFMIVFISFVFMTQINHLTGPRKLLQDCFKALCKGFGDPEKCCEGIWKHTPMIVKLYLESFGVPELEVGHKYCLGFDTMQTMRFRLQKAI</sequence>
<dbReference type="AlphaFoldDB" id="D8TCS6"/>
<dbReference type="HOGENOM" id="CLU_2311023_0_0_1"/>
<dbReference type="KEGG" id="smo:SELMODRAFT_431477"/>
<evidence type="ECO:0000313" key="3">
    <source>
        <dbReference type="Proteomes" id="UP000001514"/>
    </source>
</evidence>